<dbReference type="PANTHER" id="PTHR43179:SF7">
    <property type="entry name" value="RHAMNOSYLTRANSFERASE WBBL"/>
    <property type="match status" value="1"/>
</dbReference>
<name>A0A0J6SG51_9HYPH</name>
<evidence type="ECO:0000259" key="1">
    <source>
        <dbReference type="Pfam" id="PF00535"/>
    </source>
</evidence>
<dbReference type="InterPro" id="IPR001173">
    <property type="entry name" value="Glyco_trans_2-like"/>
</dbReference>
<evidence type="ECO:0000313" key="3">
    <source>
        <dbReference type="Proteomes" id="UP000035955"/>
    </source>
</evidence>
<accession>A0A0J6SG51</accession>
<sequence>MRFADDQPGAARRWRAGALLAARHPGEAWQVVRALLAGKRVRARDRAAILWGARHALHPPPFAAGKAEAVPGLRVATSAEILSEGAGPAAIVVLTAPGHRLVPGAAPAIAEVFAAEPGLEALYGDALVLGPGGKPLLPVLRPAFDPDYLLATDYVGPVVALRRQALDRLGLDPSLPGAEAADLLLRLAAEGLGTIRHLPRLLSTWSPFEAAPPVTPEVWRRSRRALAERSLAGVGRVEEAGGVLVSRRTLPEPPRATVIVPTRDRVALLRTCLESLVARTDWPEREIIVCDNDSREPETHAYFRELEQRGLARVLPCPGPFNFAAMNNRAASEASGRLLAFVNNDVEAIHPDWLARMAGEALRPEVGAVGAKLLDAEGRIQHGGIVLGAGGLVTHAHRHFPGDAPGYLHRLRATHRVSAVTAACLVIEAEKFRAVGGFDAEAFAVDFNDVDLCLRLDRAGYRNLIVPGAVLHHREAASRRWTPAAQERHAAEVARLRERWGEALAADPWYNPGFDPRSGAYLRLRDPIEGNPR</sequence>
<protein>
    <submittedName>
        <fullName evidence="2">Glycosyl transferase</fullName>
    </submittedName>
</protein>
<feature type="domain" description="Glycosyltransferase 2-like" evidence="1">
    <location>
        <begin position="257"/>
        <end position="371"/>
    </location>
</feature>
<evidence type="ECO:0000313" key="2">
    <source>
        <dbReference type="EMBL" id="KMO32338.1"/>
    </source>
</evidence>
<reference evidence="2 3" key="1">
    <citation type="submission" date="2015-03" db="EMBL/GenBank/DDBJ databases">
        <title>Genome sequencing of Methylobacterium variabile DSM 16961.</title>
        <authorList>
            <person name="Chaudhry V."/>
            <person name="Patil P.B."/>
        </authorList>
    </citation>
    <scope>NUCLEOTIDE SEQUENCE [LARGE SCALE GENOMIC DNA]</scope>
    <source>
        <strain evidence="2 3">DSM 16961</strain>
    </source>
</reference>
<dbReference type="PATRIC" id="fig|298794.3.peg.2313"/>
<dbReference type="Proteomes" id="UP000035955">
    <property type="component" value="Unassembled WGS sequence"/>
</dbReference>
<dbReference type="AlphaFoldDB" id="A0A0J6SG51"/>
<organism evidence="2 3">
    <name type="scientific">Methylobacterium variabile</name>
    <dbReference type="NCBI Taxonomy" id="298794"/>
    <lineage>
        <taxon>Bacteria</taxon>
        <taxon>Pseudomonadati</taxon>
        <taxon>Pseudomonadota</taxon>
        <taxon>Alphaproteobacteria</taxon>
        <taxon>Hyphomicrobiales</taxon>
        <taxon>Methylobacteriaceae</taxon>
        <taxon>Methylobacterium</taxon>
    </lineage>
</organism>
<dbReference type="PANTHER" id="PTHR43179">
    <property type="entry name" value="RHAMNOSYLTRANSFERASE WBBL"/>
    <property type="match status" value="1"/>
</dbReference>
<comment type="caution">
    <text evidence="2">The sequence shown here is derived from an EMBL/GenBank/DDBJ whole genome shotgun (WGS) entry which is preliminary data.</text>
</comment>
<dbReference type="GO" id="GO:0016740">
    <property type="term" value="F:transferase activity"/>
    <property type="evidence" value="ECO:0007669"/>
    <property type="project" value="UniProtKB-KW"/>
</dbReference>
<dbReference type="InterPro" id="IPR029044">
    <property type="entry name" value="Nucleotide-diphossugar_trans"/>
</dbReference>
<proteinExistence type="predicted"/>
<keyword evidence="2" id="KW-0808">Transferase</keyword>
<dbReference type="SUPFAM" id="SSF53448">
    <property type="entry name" value="Nucleotide-diphospho-sugar transferases"/>
    <property type="match status" value="2"/>
</dbReference>
<dbReference type="CDD" id="cd04186">
    <property type="entry name" value="GT_2_like_c"/>
    <property type="match status" value="1"/>
</dbReference>
<keyword evidence="3" id="KW-1185">Reference proteome</keyword>
<gene>
    <name evidence="2" type="ORF">VQ02_23915</name>
</gene>
<dbReference type="EMBL" id="LABY01000178">
    <property type="protein sequence ID" value="KMO32338.1"/>
    <property type="molecule type" value="Genomic_DNA"/>
</dbReference>
<dbReference type="Gene3D" id="3.90.550.10">
    <property type="entry name" value="Spore Coat Polysaccharide Biosynthesis Protein SpsA, Chain A"/>
    <property type="match status" value="1"/>
</dbReference>
<dbReference type="Pfam" id="PF00535">
    <property type="entry name" value="Glycos_transf_2"/>
    <property type="match status" value="1"/>
</dbReference>